<dbReference type="AlphaFoldDB" id="A0A1X9LJ17"/>
<sequence length="413" mass="42704">MVLAASIVAVDVLRGETGARAVDYPSWEDVLAARGNEAAKSAEVTRIQGLIAQLQDEVAAAQALAIQRADEYSAAQDAYDTGVFRAGELSTQAEEARATAEASNRQAGLLISQFVRTGGGDITVNLLVSGEQSSDMLYQLGAMSQLSQKTIRLHEVAEQDRNTADALTAQADIAASELDGLRIAAEAAFVVAQEAQAASEAALAEQESQRIVLEEQLKALTDATAKTEAEYQAGVEERRRQEEAARAAAAAAAAAAAVAAGSPSGGGGSYAVGPGGQGWSNPFPGSRVSDEWGQRFHPIDHVWRLHAGIDLVYSGGTCGRTVYAASAGTVTQASYNGGLGNSVTINHGNGWTTVYGHNSSLIVGRGATVSEGQPIAYAGTTGASTGCHVHFETRTNGTSQNPRSLLGPLGVSF</sequence>
<accession>A0A1X9LJ17</accession>
<organism evidence="3 4">
    <name type="scientific">Cnuibacter physcomitrellae</name>
    <dbReference type="NCBI Taxonomy" id="1619308"/>
    <lineage>
        <taxon>Bacteria</taxon>
        <taxon>Bacillati</taxon>
        <taxon>Actinomycetota</taxon>
        <taxon>Actinomycetes</taxon>
        <taxon>Micrococcales</taxon>
        <taxon>Microbacteriaceae</taxon>
        <taxon>Cnuibacter</taxon>
    </lineage>
</organism>
<feature type="coiled-coil region" evidence="1">
    <location>
        <begin position="203"/>
        <end position="230"/>
    </location>
</feature>
<dbReference type="CDD" id="cd12797">
    <property type="entry name" value="M23_peptidase"/>
    <property type="match status" value="1"/>
</dbReference>
<dbReference type="STRING" id="1619308.B5808_04130"/>
<dbReference type="PANTHER" id="PTHR21666:SF270">
    <property type="entry name" value="MUREIN HYDROLASE ACTIVATOR ENVC"/>
    <property type="match status" value="1"/>
</dbReference>
<keyword evidence="4" id="KW-1185">Reference proteome</keyword>
<name>A0A1X9LJ17_9MICO</name>
<dbReference type="Pfam" id="PF01551">
    <property type="entry name" value="Peptidase_M23"/>
    <property type="match status" value="1"/>
</dbReference>
<gene>
    <name evidence="3" type="ORF">B5808_04130</name>
</gene>
<feature type="domain" description="M23ase beta-sheet core" evidence="2">
    <location>
        <begin position="305"/>
        <end position="402"/>
    </location>
</feature>
<dbReference type="EMBL" id="CP020715">
    <property type="protein sequence ID" value="ARJ04502.1"/>
    <property type="molecule type" value="Genomic_DNA"/>
</dbReference>
<dbReference type="Gene3D" id="2.70.70.10">
    <property type="entry name" value="Glucose Permease (Domain IIA)"/>
    <property type="match status" value="1"/>
</dbReference>
<dbReference type="KEGG" id="cphy:B5808_04130"/>
<evidence type="ECO:0000256" key="1">
    <source>
        <dbReference type="SAM" id="Coils"/>
    </source>
</evidence>
<proteinExistence type="predicted"/>
<dbReference type="InterPro" id="IPR011055">
    <property type="entry name" value="Dup_hybrid_motif"/>
</dbReference>
<dbReference type="InterPro" id="IPR050570">
    <property type="entry name" value="Cell_wall_metabolism_enzyme"/>
</dbReference>
<keyword evidence="1" id="KW-0175">Coiled coil</keyword>
<evidence type="ECO:0000259" key="2">
    <source>
        <dbReference type="Pfam" id="PF01551"/>
    </source>
</evidence>
<feature type="coiled-coil region" evidence="1">
    <location>
        <begin position="44"/>
        <end position="106"/>
    </location>
</feature>
<dbReference type="PANTHER" id="PTHR21666">
    <property type="entry name" value="PEPTIDASE-RELATED"/>
    <property type="match status" value="1"/>
</dbReference>
<reference evidence="3 4" key="1">
    <citation type="submission" date="2017-04" db="EMBL/GenBank/DDBJ databases">
        <authorList>
            <person name="Afonso C.L."/>
            <person name="Miller P.J."/>
            <person name="Scott M.A."/>
            <person name="Spackman E."/>
            <person name="Goraichik I."/>
            <person name="Dimitrov K.M."/>
            <person name="Suarez D.L."/>
            <person name="Swayne D.E."/>
        </authorList>
    </citation>
    <scope>NUCLEOTIDE SEQUENCE [LARGE SCALE GENOMIC DNA]</scope>
    <source>
        <strain evidence="4">XA(T)</strain>
    </source>
</reference>
<dbReference type="InterPro" id="IPR016047">
    <property type="entry name" value="M23ase_b-sheet_dom"/>
</dbReference>
<dbReference type="SUPFAM" id="SSF51261">
    <property type="entry name" value="Duplicated hybrid motif"/>
    <property type="match status" value="1"/>
</dbReference>
<evidence type="ECO:0000313" key="3">
    <source>
        <dbReference type="EMBL" id="ARJ04502.1"/>
    </source>
</evidence>
<dbReference type="Proteomes" id="UP000192775">
    <property type="component" value="Chromosome"/>
</dbReference>
<dbReference type="GO" id="GO:0004222">
    <property type="term" value="F:metalloendopeptidase activity"/>
    <property type="evidence" value="ECO:0007669"/>
    <property type="project" value="TreeGrafter"/>
</dbReference>
<evidence type="ECO:0000313" key="4">
    <source>
        <dbReference type="Proteomes" id="UP000192775"/>
    </source>
</evidence>
<protein>
    <recommendedName>
        <fullName evidence="2">M23ase beta-sheet core domain-containing protein</fullName>
    </recommendedName>
</protein>